<keyword evidence="3" id="KW-1185">Reference proteome</keyword>
<reference evidence="2" key="1">
    <citation type="journal article" date="2022" name="bioRxiv">
        <title>Sequencing and chromosome-scale assembly of the giantPleurodeles waltlgenome.</title>
        <authorList>
            <person name="Brown T."/>
            <person name="Elewa A."/>
            <person name="Iarovenko S."/>
            <person name="Subramanian E."/>
            <person name="Araus A.J."/>
            <person name="Petzold A."/>
            <person name="Susuki M."/>
            <person name="Suzuki K.-i.T."/>
            <person name="Hayashi T."/>
            <person name="Toyoda A."/>
            <person name="Oliveira C."/>
            <person name="Osipova E."/>
            <person name="Leigh N.D."/>
            <person name="Simon A."/>
            <person name="Yun M.H."/>
        </authorList>
    </citation>
    <scope>NUCLEOTIDE SEQUENCE</scope>
    <source>
        <strain evidence="2">20211129_DDA</strain>
        <tissue evidence="2">Liver</tissue>
    </source>
</reference>
<organism evidence="2 3">
    <name type="scientific">Pleurodeles waltl</name>
    <name type="common">Iberian ribbed newt</name>
    <dbReference type="NCBI Taxonomy" id="8319"/>
    <lineage>
        <taxon>Eukaryota</taxon>
        <taxon>Metazoa</taxon>
        <taxon>Chordata</taxon>
        <taxon>Craniata</taxon>
        <taxon>Vertebrata</taxon>
        <taxon>Euteleostomi</taxon>
        <taxon>Amphibia</taxon>
        <taxon>Batrachia</taxon>
        <taxon>Caudata</taxon>
        <taxon>Salamandroidea</taxon>
        <taxon>Salamandridae</taxon>
        <taxon>Pleurodelinae</taxon>
        <taxon>Pleurodeles</taxon>
    </lineage>
</organism>
<dbReference type="EMBL" id="JANPWB010000003">
    <property type="protein sequence ID" value="KAJ1197636.1"/>
    <property type="molecule type" value="Genomic_DNA"/>
</dbReference>
<proteinExistence type="predicted"/>
<dbReference type="AlphaFoldDB" id="A0AAV7VB72"/>
<protein>
    <submittedName>
        <fullName evidence="2">Uncharacterized protein</fullName>
    </submittedName>
</protein>
<comment type="caution">
    <text evidence="2">The sequence shown here is derived from an EMBL/GenBank/DDBJ whole genome shotgun (WGS) entry which is preliminary data.</text>
</comment>
<dbReference type="Proteomes" id="UP001066276">
    <property type="component" value="Chromosome 2_1"/>
</dbReference>
<feature type="region of interest" description="Disordered" evidence="1">
    <location>
        <begin position="1"/>
        <end position="35"/>
    </location>
</feature>
<accession>A0AAV7VB72</accession>
<feature type="compositionally biased region" description="Low complexity" evidence="1">
    <location>
        <begin position="9"/>
        <end position="23"/>
    </location>
</feature>
<sequence length="213" mass="22787">MDARPPISGQVRRGGAVGRAQQQCPPPLGSKKGKGVSPVPGLFGVAAPSPWICVPLSAGESARRTCGQAGEASADRRLCQWSRQRGQIGGVCLLPQVLWRRVPPSRPAHHLRPRLVLLPQASGPCSALPTVYQGGALLLCAGHGPPTDPDPPDALRRCTGGPRRTPSATTPVLRPTASRSSAPRPPSWIVARPHPACRHHFYYCLKEWHIVSY</sequence>
<name>A0AAV7VB72_PLEWA</name>
<gene>
    <name evidence="2" type="ORF">NDU88_001492</name>
</gene>
<evidence type="ECO:0000256" key="1">
    <source>
        <dbReference type="SAM" id="MobiDB-lite"/>
    </source>
</evidence>
<feature type="region of interest" description="Disordered" evidence="1">
    <location>
        <begin position="144"/>
        <end position="185"/>
    </location>
</feature>
<evidence type="ECO:0000313" key="2">
    <source>
        <dbReference type="EMBL" id="KAJ1197636.1"/>
    </source>
</evidence>
<evidence type="ECO:0000313" key="3">
    <source>
        <dbReference type="Proteomes" id="UP001066276"/>
    </source>
</evidence>